<dbReference type="AlphaFoldDB" id="A0A848D444"/>
<organism evidence="1 2">
    <name type="scientific">Aneurinibacillus aneurinilyticus</name>
    <name type="common">Bacillus aneurinolyticus</name>
    <dbReference type="NCBI Taxonomy" id="1391"/>
    <lineage>
        <taxon>Bacteria</taxon>
        <taxon>Bacillati</taxon>
        <taxon>Bacillota</taxon>
        <taxon>Bacilli</taxon>
        <taxon>Bacillales</taxon>
        <taxon>Paenibacillaceae</taxon>
        <taxon>Aneurinibacillus group</taxon>
        <taxon>Aneurinibacillus</taxon>
    </lineage>
</organism>
<reference evidence="1 2" key="1">
    <citation type="submission" date="2020-04" db="EMBL/GenBank/DDBJ databases">
        <authorList>
            <person name="Hitch T.C.A."/>
            <person name="Wylensek D."/>
            <person name="Clavel T."/>
        </authorList>
    </citation>
    <scope>NUCLEOTIDE SEQUENCE [LARGE SCALE GENOMIC DNA]</scope>
    <source>
        <strain evidence="1 2">WB01_D5_05</strain>
    </source>
</reference>
<evidence type="ECO:0000313" key="2">
    <source>
        <dbReference type="Proteomes" id="UP000561326"/>
    </source>
</evidence>
<comment type="caution">
    <text evidence="1">The sequence shown here is derived from an EMBL/GenBank/DDBJ whole genome shotgun (WGS) entry which is preliminary data.</text>
</comment>
<protein>
    <submittedName>
        <fullName evidence="1">Uncharacterized protein</fullName>
    </submittedName>
</protein>
<evidence type="ECO:0000313" key="1">
    <source>
        <dbReference type="EMBL" id="NMF01570.1"/>
    </source>
</evidence>
<accession>A0A848D444</accession>
<dbReference type="EMBL" id="JABAGO010000111">
    <property type="protein sequence ID" value="NMF01570.1"/>
    <property type="molecule type" value="Genomic_DNA"/>
</dbReference>
<proteinExistence type="predicted"/>
<sequence length="62" mass="7303">MHKKLCCHCLKISVSADYLIPGEWQCTHCGRDITNVPTIPYHEEFSKEYLMKLATYKQEITR</sequence>
<dbReference type="RefSeq" id="WP_021620829.1">
    <property type="nucleotide sequence ID" value="NZ_CABKST010000105.1"/>
</dbReference>
<dbReference type="Proteomes" id="UP000561326">
    <property type="component" value="Unassembled WGS sequence"/>
</dbReference>
<gene>
    <name evidence="1" type="ORF">HF838_25670</name>
</gene>
<dbReference type="OrthoDB" id="2376828at2"/>
<name>A0A848D444_ANEAE</name>
<dbReference type="GeneID" id="92838633"/>